<evidence type="ECO:0000313" key="3">
    <source>
        <dbReference type="MGI" id="MGI:2384571"/>
    </source>
</evidence>
<accession>A0A1L1SUC8</accession>
<dbReference type="GeneTree" id="ENSGT00950000182938"/>
<reference evidence="2 4" key="2">
    <citation type="journal article" date="2011" name="PLoS Biol.">
        <title>Modernizing reference genome assemblies.</title>
        <authorList>
            <person name="Church D.M."/>
            <person name="Schneider V.A."/>
            <person name="Graves T."/>
            <person name="Auger K."/>
            <person name="Cunningham F."/>
            <person name="Bouk N."/>
            <person name="Chen H.C."/>
            <person name="Agarwala R."/>
            <person name="McLaren W.M."/>
            <person name="Ritchie G.R."/>
            <person name="Albracht D."/>
            <person name="Kremitzki M."/>
            <person name="Rock S."/>
            <person name="Kotkiewicz H."/>
            <person name="Kremitzki C."/>
            <person name="Wollam A."/>
            <person name="Trani L."/>
            <person name="Fulton L."/>
            <person name="Fulton R."/>
            <person name="Matthews L."/>
            <person name="Whitehead S."/>
            <person name="Chow W."/>
            <person name="Torrance J."/>
            <person name="Dunn M."/>
            <person name="Harden G."/>
            <person name="Threadgold G."/>
            <person name="Wood J."/>
            <person name="Collins J."/>
            <person name="Heath P."/>
            <person name="Griffiths G."/>
            <person name="Pelan S."/>
            <person name="Grafham D."/>
            <person name="Eichler E.E."/>
            <person name="Weinstock G."/>
            <person name="Mardis E.R."/>
            <person name="Wilson R.K."/>
            <person name="Howe K."/>
            <person name="Flicek P."/>
            <person name="Hubbard T."/>
        </authorList>
    </citation>
    <scope>NUCLEOTIDE SEQUENCE [LARGE SCALE GENOMIC DNA]</scope>
    <source>
        <strain evidence="2 4">C57BL/6J</strain>
    </source>
</reference>
<evidence type="ECO:0000313" key="2">
    <source>
        <dbReference type="Ensembl" id="ENSMUSP00000150682.2"/>
    </source>
</evidence>
<evidence type="ECO:0000313" key="4">
    <source>
        <dbReference type="Proteomes" id="UP000000589"/>
    </source>
</evidence>
<protein>
    <submittedName>
        <fullName evidence="2">Complexin 3</fullName>
    </submittedName>
</protein>
<reference evidence="2 4" key="1">
    <citation type="journal article" date="2009" name="PLoS Biol.">
        <title>Lineage-specific biology revealed by a finished genome assembly of the mouse.</title>
        <authorList>
            <consortium name="Mouse Genome Sequencing Consortium"/>
            <person name="Church D.M."/>
            <person name="Goodstadt L."/>
            <person name="Hillier L.W."/>
            <person name="Zody M.C."/>
            <person name="Goldstein S."/>
            <person name="She X."/>
            <person name="Bult C.J."/>
            <person name="Agarwala R."/>
            <person name="Cherry J.L."/>
            <person name="DiCuccio M."/>
            <person name="Hlavina W."/>
            <person name="Kapustin Y."/>
            <person name="Meric P."/>
            <person name="Maglott D."/>
            <person name="Birtle Z."/>
            <person name="Marques A.C."/>
            <person name="Graves T."/>
            <person name="Zhou S."/>
            <person name="Teague B."/>
            <person name="Potamousis K."/>
            <person name="Churas C."/>
            <person name="Place M."/>
            <person name="Herschleb J."/>
            <person name="Runnheim R."/>
            <person name="Forrest D."/>
            <person name="Amos-Landgraf J."/>
            <person name="Schwartz D.C."/>
            <person name="Cheng Z."/>
            <person name="Lindblad-Toh K."/>
            <person name="Eichler E.E."/>
            <person name="Ponting C.P."/>
        </authorList>
    </citation>
    <scope>NUCLEOTIDE SEQUENCE [LARGE SCALE GENOMIC DNA]</scope>
    <source>
        <strain evidence="2 4">C57BL/6J</strain>
    </source>
</reference>
<dbReference type="AlphaFoldDB" id="A0A1L1SUC8"/>
<dbReference type="Antibodypedia" id="43203">
    <property type="antibodies" value="134 antibodies from 21 providers"/>
</dbReference>
<dbReference type="ExpressionAtlas" id="A0A1L1SUC8">
    <property type="expression patterns" value="baseline and differential"/>
</dbReference>
<organism evidence="2 4">
    <name type="scientific">Mus musculus</name>
    <name type="common">Mouse</name>
    <dbReference type="NCBI Taxonomy" id="10090"/>
    <lineage>
        <taxon>Eukaryota</taxon>
        <taxon>Metazoa</taxon>
        <taxon>Chordata</taxon>
        <taxon>Craniata</taxon>
        <taxon>Vertebrata</taxon>
        <taxon>Euteleostomi</taxon>
        <taxon>Mammalia</taxon>
        <taxon>Eutheria</taxon>
        <taxon>Euarchontoglires</taxon>
        <taxon>Glires</taxon>
        <taxon>Rodentia</taxon>
        <taxon>Myomorpha</taxon>
        <taxon>Muroidea</taxon>
        <taxon>Muridae</taxon>
        <taxon>Murinae</taxon>
        <taxon>Mus</taxon>
        <taxon>Mus</taxon>
    </lineage>
</organism>
<dbReference type="VEuPathDB" id="HostDB:ENSMUSG00000039714"/>
<proteinExistence type="predicted"/>
<dbReference type="MGI" id="MGI:2384571">
    <property type="gene designation" value="Cplx3"/>
</dbReference>
<name>A0A1L1SUC8_MOUSE</name>
<feature type="region of interest" description="Disordered" evidence="1">
    <location>
        <begin position="1"/>
        <end position="26"/>
    </location>
</feature>
<evidence type="ECO:0000256" key="1">
    <source>
        <dbReference type="SAM" id="MobiDB-lite"/>
    </source>
</evidence>
<reference evidence="2" key="3">
    <citation type="submission" date="2025-08" db="UniProtKB">
        <authorList>
            <consortium name="Ensembl"/>
        </authorList>
    </citation>
    <scope>IDENTIFICATION</scope>
    <source>
        <strain evidence="2">C57BL/6J</strain>
    </source>
</reference>
<dbReference type="AGR" id="MGI:2384571"/>
<gene>
    <name evidence="2 3" type="primary">Cplx3</name>
</gene>
<dbReference type="Proteomes" id="UP000000589">
    <property type="component" value="Chromosome 9"/>
</dbReference>
<reference evidence="2" key="4">
    <citation type="submission" date="2025-09" db="UniProtKB">
        <authorList>
            <consortium name="Ensembl"/>
        </authorList>
    </citation>
    <scope>IDENTIFICATION</scope>
    <source>
        <strain evidence="2">C57BL/6J</strain>
    </source>
</reference>
<dbReference type="Ensembl" id="ENSMUST00000217015.2">
    <property type="protein sequence ID" value="ENSMUSP00000150682.2"/>
    <property type="gene ID" value="ENSMUSG00000039714.10"/>
</dbReference>
<sequence length="46" mass="5192">MHSSHRGRQSGPHCEVTSETNTVCPRTKQMKARSSWQAEMWSCLGS</sequence>
<keyword evidence="4" id="KW-1185">Reference proteome</keyword>
<dbReference type="Bgee" id="ENSMUSG00000039714">
    <property type="expression patterns" value="Expressed in retinal neural layer and 23 other cell types or tissues"/>
</dbReference>